<sequence>MAMNAAGIYTADDGGGGCEAELTPAVSLFRSLGDPVRLALLRHLAHGEARVADLTELLGLAQSTVSKHLACLRGCGLVDYRPQGRQSFYSVARPELLDLLGAAENLLEGTGSAVALCPAYGTDALAEQQPDLPEEVTQ</sequence>
<accession>A0ABP7FHM3</accession>
<dbReference type="InterPro" id="IPR036390">
    <property type="entry name" value="WH_DNA-bd_sf"/>
</dbReference>
<dbReference type="InterPro" id="IPR051081">
    <property type="entry name" value="HTH_MetalResp_TranReg"/>
</dbReference>
<evidence type="ECO:0000313" key="6">
    <source>
        <dbReference type="Proteomes" id="UP001500908"/>
    </source>
</evidence>
<dbReference type="CDD" id="cd00090">
    <property type="entry name" value="HTH_ARSR"/>
    <property type="match status" value="1"/>
</dbReference>
<keyword evidence="2" id="KW-0238">DNA-binding</keyword>
<evidence type="ECO:0000256" key="1">
    <source>
        <dbReference type="ARBA" id="ARBA00023015"/>
    </source>
</evidence>
<dbReference type="PANTHER" id="PTHR33154">
    <property type="entry name" value="TRANSCRIPTIONAL REGULATOR, ARSR FAMILY"/>
    <property type="match status" value="1"/>
</dbReference>
<name>A0ABP7FHM3_9ACTN</name>
<protein>
    <recommendedName>
        <fullName evidence="4">HTH arsR-type domain-containing protein</fullName>
    </recommendedName>
</protein>
<proteinExistence type="predicted"/>
<dbReference type="PANTHER" id="PTHR33154:SF36">
    <property type="entry name" value="TRANSCRIPTIONAL REGULATOR"/>
    <property type="match status" value="1"/>
</dbReference>
<dbReference type="InterPro" id="IPR036388">
    <property type="entry name" value="WH-like_DNA-bd_sf"/>
</dbReference>
<reference evidence="6" key="1">
    <citation type="journal article" date="2019" name="Int. J. Syst. Evol. Microbiol.">
        <title>The Global Catalogue of Microorganisms (GCM) 10K type strain sequencing project: providing services to taxonomists for standard genome sequencing and annotation.</title>
        <authorList>
            <consortium name="The Broad Institute Genomics Platform"/>
            <consortium name="The Broad Institute Genome Sequencing Center for Infectious Disease"/>
            <person name="Wu L."/>
            <person name="Ma J."/>
        </authorList>
    </citation>
    <scope>NUCLEOTIDE SEQUENCE [LARGE SCALE GENOMIC DNA]</scope>
    <source>
        <strain evidence="6">JCM 17137</strain>
    </source>
</reference>
<gene>
    <name evidence="5" type="ORF">GCM10022402_17300</name>
</gene>
<feature type="domain" description="HTH arsR-type" evidence="4">
    <location>
        <begin position="17"/>
        <end position="111"/>
    </location>
</feature>
<evidence type="ECO:0000313" key="5">
    <source>
        <dbReference type="EMBL" id="GAA3737918.1"/>
    </source>
</evidence>
<keyword evidence="1" id="KW-0805">Transcription regulation</keyword>
<dbReference type="Gene3D" id="1.10.10.10">
    <property type="entry name" value="Winged helix-like DNA-binding domain superfamily/Winged helix DNA-binding domain"/>
    <property type="match status" value="1"/>
</dbReference>
<dbReference type="SMART" id="SM00418">
    <property type="entry name" value="HTH_ARSR"/>
    <property type="match status" value="1"/>
</dbReference>
<dbReference type="RefSeq" id="WP_425567472.1">
    <property type="nucleotide sequence ID" value="NZ_BAABDD010000006.1"/>
</dbReference>
<dbReference type="InterPro" id="IPR011991">
    <property type="entry name" value="ArsR-like_HTH"/>
</dbReference>
<dbReference type="InterPro" id="IPR001845">
    <property type="entry name" value="HTH_ArsR_DNA-bd_dom"/>
</dbReference>
<dbReference type="NCBIfam" id="NF033788">
    <property type="entry name" value="HTH_metalloreg"/>
    <property type="match status" value="1"/>
</dbReference>
<dbReference type="EMBL" id="BAABDD010000006">
    <property type="protein sequence ID" value="GAA3737918.1"/>
    <property type="molecule type" value="Genomic_DNA"/>
</dbReference>
<evidence type="ECO:0000256" key="2">
    <source>
        <dbReference type="ARBA" id="ARBA00023125"/>
    </source>
</evidence>
<keyword evidence="6" id="KW-1185">Reference proteome</keyword>
<dbReference type="PRINTS" id="PR00778">
    <property type="entry name" value="HTHARSR"/>
</dbReference>
<dbReference type="Proteomes" id="UP001500908">
    <property type="component" value="Unassembled WGS sequence"/>
</dbReference>
<evidence type="ECO:0000259" key="4">
    <source>
        <dbReference type="PROSITE" id="PS50987"/>
    </source>
</evidence>
<dbReference type="SUPFAM" id="SSF46785">
    <property type="entry name" value="Winged helix' DNA-binding domain"/>
    <property type="match status" value="1"/>
</dbReference>
<evidence type="ECO:0000256" key="3">
    <source>
        <dbReference type="ARBA" id="ARBA00023163"/>
    </source>
</evidence>
<dbReference type="Pfam" id="PF01022">
    <property type="entry name" value="HTH_5"/>
    <property type="match status" value="1"/>
</dbReference>
<comment type="caution">
    <text evidence="5">The sequence shown here is derived from an EMBL/GenBank/DDBJ whole genome shotgun (WGS) entry which is preliminary data.</text>
</comment>
<dbReference type="PROSITE" id="PS50987">
    <property type="entry name" value="HTH_ARSR_2"/>
    <property type="match status" value="1"/>
</dbReference>
<keyword evidence="3" id="KW-0804">Transcription</keyword>
<organism evidence="5 6">
    <name type="scientific">Salinactinospora qingdaonensis</name>
    <dbReference type="NCBI Taxonomy" id="702744"/>
    <lineage>
        <taxon>Bacteria</taxon>
        <taxon>Bacillati</taxon>
        <taxon>Actinomycetota</taxon>
        <taxon>Actinomycetes</taxon>
        <taxon>Streptosporangiales</taxon>
        <taxon>Nocardiopsidaceae</taxon>
        <taxon>Salinactinospora</taxon>
    </lineage>
</organism>